<keyword evidence="3" id="KW-1003">Cell membrane</keyword>
<sequence>MTDNRTSTARPSIARMIHRLSVPIILFWLALVVVLTALVPSLEEVGREHSVPMSPSNAESLQAMKRVGKVFNEFDTDSSVMIILEADKPLGDDAHHYYDQLIQKIREDKKHVEHVQDFWGDPLTAAGSQSGDGKAAYVQVYLTGNQGETLANESVESVRKIVESTPAPPGVKAYVTGPAALTADQSTAGEKGLQRVTAITLVVIFVMLLFVYRSIATVILVLLTVATELMAARGVVAFLAHNNIIGLSTFAVNLLVLMAIAAGTDYAIFVLGRYHEARGAGEDREKAFYTMFHGTAHVVLGSGLTIAGAMYCLSFTRLPYFQSLGAPCAIGMLVAVLAALTLGPAVLTVGSFFGLFDPKRKMRTRGWRRVGTAIVRWPGPILAVSVAIALIGLLALPAYKTDYDARKYMPASTPANVGYAAADRHFSQARMNPELLLIETDHDMRNPANMLVLDRIAKGVFHTPGIARVQTITRPLGTPIEHTSIPFQISMQNTTQVENMQYMKQRMADMLTQAAAMQESIDTLQRMYDIMSKMVATTHHMDGLTHDMVDITSELRDHIADFEDFWRPIRSYFYWEKHCFDIPLCWSVRSIFDALDGLDQLTEKLSDLSKDLDQLDILMPQMLAQIPAQIATMKTMKTMMLTMHSSMSSLYDQMDVMSQNSTAMGQAFDAAKNDDSFYIPPEVFDNPDFKRGLKMFLSPDGHAARFIISHEGDPATPEGISHVDPILKAAKEAIKGTPLEGAKIYLGGTAAMYKDMRDGSKYDLLIAGIAAASLIFIIMLIITRSLVAAFVIVGTVLLSLGASFGLSVLVWQHIFQFELHWMVLAMSVILLLAVGSDYNLLLVSRFKEEIDAGLKTGIIRSMAGTGAVVTNAGLVFAATMASFIFSDLKVIGQVGTTIALGLLFDTLIVRSFMMPSVAALLGRWFWWPQQVRTRPASQLLRPFGPRPLVRALLLPRDGDSPEASDTDRFAVSAPGGTSA</sequence>
<evidence type="ECO:0000256" key="7">
    <source>
        <dbReference type="SAM" id="MobiDB-lite"/>
    </source>
</evidence>
<dbReference type="FunFam" id="1.20.1640.10:FF:000020">
    <property type="entry name" value="Transmembrane transport protein MmpL10"/>
    <property type="match status" value="1"/>
</dbReference>
<feature type="transmembrane region" description="Helical" evidence="8">
    <location>
        <begin position="288"/>
        <end position="310"/>
    </location>
</feature>
<evidence type="ECO:0000313" key="10">
    <source>
        <dbReference type="EMBL" id="OSC42648.1"/>
    </source>
</evidence>
<feature type="transmembrane region" description="Helical" evidence="8">
    <location>
        <begin position="377"/>
        <end position="399"/>
    </location>
</feature>
<dbReference type="Pfam" id="PF03176">
    <property type="entry name" value="MMPL"/>
    <property type="match status" value="2"/>
</dbReference>
<feature type="domain" description="Membrane transport protein MMPL" evidence="9">
    <location>
        <begin position="601"/>
        <end position="936"/>
    </location>
</feature>
<reference evidence="10 11" key="1">
    <citation type="submission" date="2017-04" db="EMBL/GenBank/DDBJ databases">
        <title>The new phylogeny of genus Mycobacterium.</title>
        <authorList>
            <person name="Tortoli E."/>
            <person name="Trovato A."/>
            <person name="Cirillo D.M."/>
        </authorList>
    </citation>
    <scope>NUCLEOTIDE SEQUENCE [LARGE SCALE GENOMIC DNA]</scope>
    <source>
        <strain evidence="10 11">TBL 1200985</strain>
    </source>
</reference>
<comment type="caution">
    <text evidence="10">The sequence shown here is derived from an EMBL/GenBank/DDBJ whole genome shotgun (WGS) entry which is preliminary data.</text>
</comment>
<dbReference type="RefSeq" id="WP_085323656.1">
    <property type="nucleotide sequence ID" value="NZ_NCXP01000002.1"/>
</dbReference>
<feature type="transmembrane region" description="Helical" evidence="8">
    <location>
        <begin position="891"/>
        <end position="913"/>
    </location>
</feature>
<evidence type="ECO:0000313" key="11">
    <source>
        <dbReference type="Proteomes" id="UP000193247"/>
    </source>
</evidence>
<feature type="transmembrane region" description="Helical" evidence="8">
    <location>
        <begin position="20"/>
        <end position="39"/>
    </location>
</feature>
<feature type="transmembrane region" description="Helical" evidence="8">
    <location>
        <begin position="244"/>
        <end position="268"/>
    </location>
</feature>
<comment type="similarity">
    <text evidence="2">Belongs to the resistance-nodulation-cell division (RND) (TC 2.A.6) family. MmpL subfamily.</text>
</comment>
<feature type="transmembrane region" description="Helical" evidence="8">
    <location>
        <begin position="789"/>
        <end position="814"/>
    </location>
</feature>
<dbReference type="SUPFAM" id="SSF82866">
    <property type="entry name" value="Multidrug efflux transporter AcrB transmembrane domain"/>
    <property type="match status" value="2"/>
</dbReference>
<accession>A0A1X2LZL8</accession>
<keyword evidence="11" id="KW-1185">Reference proteome</keyword>
<feature type="transmembrane region" description="Helical" evidence="8">
    <location>
        <begin position="198"/>
        <end position="224"/>
    </location>
</feature>
<dbReference type="OrthoDB" id="4758917at2"/>
<dbReference type="FunFam" id="1.20.1640.10:FF:000018">
    <property type="entry name" value="Transmembrane transport protein MmpL10"/>
    <property type="match status" value="1"/>
</dbReference>
<feature type="transmembrane region" description="Helical" evidence="8">
    <location>
        <begin position="764"/>
        <end position="782"/>
    </location>
</feature>
<organism evidence="10 11">
    <name type="scientific">Mycobacterium decipiens</name>
    <dbReference type="NCBI Taxonomy" id="1430326"/>
    <lineage>
        <taxon>Bacteria</taxon>
        <taxon>Bacillati</taxon>
        <taxon>Actinomycetota</taxon>
        <taxon>Actinomycetes</taxon>
        <taxon>Mycobacteriales</taxon>
        <taxon>Mycobacteriaceae</taxon>
        <taxon>Mycobacterium</taxon>
    </lineage>
</organism>
<evidence type="ECO:0000256" key="1">
    <source>
        <dbReference type="ARBA" id="ARBA00004651"/>
    </source>
</evidence>
<dbReference type="STRING" id="1430326.B8W66_03670"/>
<protein>
    <submittedName>
        <fullName evidence="10">MMPL family RND transporter</fullName>
    </submittedName>
</protein>
<evidence type="ECO:0000256" key="4">
    <source>
        <dbReference type="ARBA" id="ARBA00022692"/>
    </source>
</evidence>
<dbReference type="GO" id="GO:0005886">
    <property type="term" value="C:plasma membrane"/>
    <property type="evidence" value="ECO:0007669"/>
    <property type="project" value="UniProtKB-SubCell"/>
</dbReference>
<dbReference type="InterPro" id="IPR004707">
    <property type="entry name" value="MmpL_fam"/>
</dbReference>
<evidence type="ECO:0000256" key="5">
    <source>
        <dbReference type="ARBA" id="ARBA00022989"/>
    </source>
</evidence>
<comment type="subcellular location">
    <subcellularLocation>
        <location evidence="1">Cell membrane</location>
        <topology evidence="1">Multi-pass membrane protein</topology>
    </subcellularLocation>
</comment>
<evidence type="ECO:0000256" key="3">
    <source>
        <dbReference type="ARBA" id="ARBA00022475"/>
    </source>
</evidence>
<dbReference type="PANTHER" id="PTHR33406">
    <property type="entry name" value="MEMBRANE PROTEIN MJ1562-RELATED"/>
    <property type="match status" value="1"/>
</dbReference>
<keyword evidence="5 8" id="KW-1133">Transmembrane helix</keyword>
<dbReference type="Proteomes" id="UP000193247">
    <property type="component" value="Unassembled WGS sequence"/>
</dbReference>
<keyword evidence="6 8" id="KW-0472">Membrane</keyword>
<dbReference type="PANTHER" id="PTHR33406:SF6">
    <property type="entry name" value="MEMBRANE PROTEIN YDGH-RELATED"/>
    <property type="match status" value="1"/>
</dbReference>
<feature type="transmembrane region" description="Helical" evidence="8">
    <location>
        <begin position="862"/>
        <end position="885"/>
    </location>
</feature>
<dbReference type="AlphaFoldDB" id="A0A1X2LZL8"/>
<proteinExistence type="inferred from homology"/>
<evidence type="ECO:0000256" key="6">
    <source>
        <dbReference type="ARBA" id="ARBA00023136"/>
    </source>
</evidence>
<dbReference type="InterPro" id="IPR050545">
    <property type="entry name" value="Mycobact_MmpL"/>
</dbReference>
<evidence type="ECO:0000256" key="2">
    <source>
        <dbReference type="ARBA" id="ARBA00010157"/>
    </source>
</evidence>
<gene>
    <name evidence="10" type="ORF">B8W66_03670</name>
</gene>
<dbReference type="NCBIfam" id="TIGR00833">
    <property type="entry name" value="actII"/>
    <property type="match status" value="1"/>
</dbReference>
<feature type="transmembrane region" description="Helical" evidence="8">
    <location>
        <begin position="820"/>
        <end position="841"/>
    </location>
</feature>
<dbReference type="InterPro" id="IPR004869">
    <property type="entry name" value="MMPL_dom"/>
</dbReference>
<evidence type="ECO:0000256" key="8">
    <source>
        <dbReference type="SAM" id="Phobius"/>
    </source>
</evidence>
<feature type="region of interest" description="Disordered" evidence="7">
    <location>
        <begin position="956"/>
        <end position="979"/>
    </location>
</feature>
<evidence type="ECO:0000259" key="9">
    <source>
        <dbReference type="Pfam" id="PF03176"/>
    </source>
</evidence>
<keyword evidence="4 8" id="KW-0812">Transmembrane</keyword>
<dbReference type="Gene3D" id="1.20.1640.10">
    <property type="entry name" value="Multidrug efflux transporter AcrB transmembrane domain"/>
    <property type="match status" value="2"/>
</dbReference>
<name>A0A1X2LZL8_9MYCO</name>
<feature type="transmembrane region" description="Helical" evidence="8">
    <location>
        <begin position="330"/>
        <end position="356"/>
    </location>
</feature>
<feature type="domain" description="Membrane transport protein MMPL" evidence="9">
    <location>
        <begin position="53"/>
        <end position="381"/>
    </location>
</feature>
<dbReference type="EMBL" id="NCXP01000002">
    <property type="protein sequence ID" value="OSC42648.1"/>
    <property type="molecule type" value="Genomic_DNA"/>
</dbReference>